<reference evidence="2 3" key="1">
    <citation type="submission" date="2010-12" db="EMBL/GenBank/DDBJ databases">
        <title>Complete sequence of Desulfurispirillum indicum S5.</title>
        <authorList>
            <consortium name="US DOE Joint Genome Institute"/>
            <person name="Lucas S."/>
            <person name="Copeland A."/>
            <person name="Lapidus A."/>
            <person name="Cheng J.-F."/>
            <person name="Goodwin L."/>
            <person name="Pitluck S."/>
            <person name="Chertkov O."/>
            <person name="Held B."/>
            <person name="Detter J.C."/>
            <person name="Han C."/>
            <person name="Tapia R."/>
            <person name="Land M."/>
            <person name="Hauser L."/>
            <person name="Kyrpides N."/>
            <person name="Ivanova N."/>
            <person name="Mikhailova N."/>
            <person name="Haggblom M."/>
            <person name="Rauschenbach I."/>
            <person name="Bini E."/>
            <person name="Woyke T."/>
        </authorList>
    </citation>
    <scope>NUCLEOTIDE SEQUENCE [LARGE SCALE GENOMIC DNA]</scope>
    <source>
        <strain evidence="3">ATCC BAA-1389 / DSM 22839 / S5</strain>
    </source>
</reference>
<sequence length="158" mass="16920">MLLYSMTVLCVLISAIVNFSRTREGIVKGGRMFANLLPPLLAILAPLAIALSLLDPASIERWLGQTSGLVAYLGAALLGAVVMMPGFVAFPIAALLLNNGVAYPIIAVFVTSLMMVGVVTLPLERQYFGWRIALARNGLSFVGSLVIGVLMWLLWGML</sequence>
<dbReference type="InParanoid" id="E6W6H2"/>
<organism evidence="2 3">
    <name type="scientific">Desulfurispirillum indicum (strain ATCC BAA-1389 / DSM 22839 / S5)</name>
    <dbReference type="NCBI Taxonomy" id="653733"/>
    <lineage>
        <taxon>Bacteria</taxon>
        <taxon>Pseudomonadati</taxon>
        <taxon>Chrysiogenota</taxon>
        <taxon>Chrysiogenia</taxon>
        <taxon>Chrysiogenales</taxon>
        <taxon>Chrysiogenaceae</taxon>
        <taxon>Desulfurispirillum</taxon>
    </lineage>
</organism>
<evidence type="ECO:0000313" key="3">
    <source>
        <dbReference type="Proteomes" id="UP000002572"/>
    </source>
</evidence>
<keyword evidence="1" id="KW-1133">Transmembrane helix</keyword>
<evidence type="ECO:0008006" key="4">
    <source>
        <dbReference type="Google" id="ProtNLM"/>
    </source>
</evidence>
<keyword evidence="3" id="KW-1185">Reference proteome</keyword>
<feature type="transmembrane region" description="Helical" evidence="1">
    <location>
        <begin position="32"/>
        <end position="57"/>
    </location>
</feature>
<evidence type="ECO:0000313" key="2">
    <source>
        <dbReference type="EMBL" id="ADU67307.1"/>
    </source>
</evidence>
<feature type="transmembrane region" description="Helical" evidence="1">
    <location>
        <begin position="133"/>
        <end position="155"/>
    </location>
</feature>
<dbReference type="OrthoDB" id="5465282at2"/>
<dbReference type="eggNOG" id="COG0701">
    <property type="taxonomic scope" value="Bacteria"/>
</dbReference>
<dbReference type="EMBL" id="CP002432">
    <property type="protein sequence ID" value="ADU67307.1"/>
    <property type="molecule type" value="Genomic_DNA"/>
</dbReference>
<dbReference type="AlphaFoldDB" id="E6W6H2"/>
<accession>E6W6H2</accession>
<proteinExistence type="predicted"/>
<dbReference type="RefSeq" id="WP_013507176.1">
    <property type="nucleotide sequence ID" value="NC_014836.1"/>
</dbReference>
<feature type="transmembrane region" description="Helical" evidence="1">
    <location>
        <begin position="69"/>
        <end position="95"/>
    </location>
</feature>
<protein>
    <recommendedName>
        <fullName evidence="4">Permease</fullName>
    </recommendedName>
</protein>
<keyword evidence="1" id="KW-0812">Transmembrane</keyword>
<gene>
    <name evidence="2" type="ordered locus">Selin_2596</name>
</gene>
<dbReference type="HOGENOM" id="CLU_101297_2_0_0"/>
<name>E6W6H2_DESIS</name>
<keyword evidence="1" id="KW-0472">Membrane</keyword>
<feature type="transmembrane region" description="Helical" evidence="1">
    <location>
        <begin position="101"/>
        <end position="121"/>
    </location>
</feature>
<dbReference type="Proteomes" id="UP000002572">
    <property type="component" value="Chromosome"/>
</dbReference>
<dbReference type="KEGG" id="din:Selin_2596"/>
<evidence type="ECO:0000256" key="1">
    <source>
        <dbReference type="SAM" id="Phobius"/>
    </source>
</evidence>